<dbReference type="Pfam" id="PF19236">
    <property type="entry name" value="ADAMTS_CR_3"/>
    <property type="match status" value="1"/>
</dbReference>
<gene>
    <name evidence="2" type="ORF">CEXT_38481</name>
</gene>
<feature type="non-terminal residue" evidence="2">
    <location>
        <position position="46"/>
    </location>
</feature>
<evidence type="ECO:0000259" key="1">
    <source>
        <dbReference type="Pfam" id="PF19236"/>
    </source>
</evidence>
<keyword evidence="3" id="KW-1185">Reference proteome</keyword>
<accession>A0AAV4Q1N8</accession>
<dbReference type="Proteomes" id="UP001054945">
    <property type="component" value="Unassembled WGS sequence"/>
</dbReference>
<feature type="domain" description="ADAMTS/ADAMTS-like cysteine-rich" evidence="1">
    <location>
        <begin position="7"/>
        <end position="31"/>
    </location>
</feature>
<reference evidence="2 3" key="1">
    <citation type="submission" date="2021-06" db="EMBL/GenBank/DDBJ databases">
        <title>Caerostris extrusa draft genome.</title>
        <authorList>
            <person name="Kono N."/>
            <person name="Arakawa K."/>
        </authorList>
    </citation>
    <scope>NUCLEOTIDE SEQUENCE [LARGE SCALE GENOMIC DNA]</scope>
</reference>
<protein>
    <recommendedName>
        <fullName evidence="1">ADAMTS/ADAMTS-like cysteine-rich domain-containing protein</fullName>
    </recommendedName>
</protein>
<sequence length="46" mass="5130">MRFLFNVGCDGKIESSVTPDICGVCNGDNSTLQDDRRDFKVFNLTT</sequence>
<organism evidence="2 3">
    <name type="scientific">Caerostris extrusa</name>
    <name type="common">Bark spider</name>
    <name type="synonym">Caerostris bankana</name>
    <dbReference type="NCBI Taxonomy" id="172846"/>
    <lineage>
        <taxon>Eukaryota</taxon>
        <taxon>Metazoa</taxon>
        <taxon>Ecdysozoa</taxon>
        <taxon>Arthropoda</taxon>
        <taxon>Chelicerata</taxon>
        <taxon>Arachnida</taxon>
        <taxon>Araneae</taxon>
        <taxon>Araneomorphae</taxon>
        <taxon>Entelegynae</taxon>
        <taxon>Araneoidea</taxon>
        <taxon>Araneidae</taxon>
        <taxon>Caerostris</taxon>
    </lineage>
</organism>
<proteinExistence type="predicted"/>
<dbReference type="InterPro" id="IPR045371">
    <property type="entry name" value="ADAMTS_CR_3"/>
</dbReference>
<evidence type="ECO:0000313" key="3">
    <source>
        <dbReference type="Proteomes" id="UP001054945"/>
    </source>
</evidence>
<dbReference type="AlphaFoldDB" id="A0AAV4Q1N8"/>
<comment type="caution">
    <text evidence="2">The sequence shown here is derived from an EMBL/GenBank/DDBJ whole genome shotgun (WGS) entry which is preliminary data.</text>
</comment>
<name>A0AAV4Q1N8_CAEEX</name>
<evidence type="ECO:0000313" key="2">
    <source>
        <dbReference type="EMBL" id="GIY02349.1"/>
    </source>
</evidence>
<dbReference type="EMBL" id="BPLR01005437">
    <property type="protein sequence ID" value="GIY02349.1"/>
    <property type="molecule type" value="Genomic_DNA"/>
</dbReference>